<evidence type="ECO:0000313" key="3">
    <source>
        <dbReference type="Proteomes" id="UP001061298"/>
    </source>
</evidence>
<dbReference type="EMBL" id="CP106793">
    <property type="protein sequence ID" value="UXY23694.1"/>
    <property type="molecule type" value="Genomic_DNA"/>
</dbReference>
<protein>
    <submittedName>
        <fullName evidence="2">Nuclear transport factor 2 family protein</fullName>
    </submittedName>
</protein>
<proteinExistence type="predicted"/>
<dbReference type="InterPro" id="IPR032710">
    <property type="entry name" value="NTF2-like_dom_sf"/>
</dbReference>
<gene>
    <name evidence="2" type="ORF">N8I84_37135</name>
</gene>
<organism evidence="2 3">
    <name type="scientific">Streptomyces cynarae</name>
    <dbReference type="NCBI Taxonomy" id="2981134"/>
    <lineage>
        <taxon>Bacteria</taxon>
        <taxon>Bacillati</taxon>
        <taxon>Actinomycetota</taxon>
        <taxon>Actinomycetes</taxon>
        <taxon>Kitasatosporales</taxon>
        <taxon>Streptomycetaceae</taxon>
        <taxon>Streptomyces</taxon>
    </lineage>
</organism>
<feature type="domain" description="SnoaL-like" evidence="1">
    <location>
        <begin position="5"/>
        <end position="123"/>
    </location>
</feature>
<dbReference type="RefSeq" id="WP_263233887.1">
    <property type="nucleotide sequence ID" value="NZ_CP106793.1"/>
</dbReference>
<evidence type="ECO:0000313" key="2">
    <source>
        <dbReference type="EMBL" id="UXY23694.1"/>
    </source>
</evidence>
<evidence type="ECO:0000259" key="1">
    <source>
        <dbReference type="Pfam" id="PF13577"/>
    </source>
</evidence>
<keyword evidence="3" id="KW-1185">Reference proteome</keyword>
<dbReference type="Gene3D" id="3.10.450.50">
    <property type="match status" value="1"/>
</dbReference>
<dbReference type="Proteomes" id="UP001061298">
    <property type="component" value="Chromosome"/>
</dbReference>
<reference evidence="2" key="1">
    <citation type="submission" date="2022-10" db="EMBL/GenBank/DDBJ databases">
        <authorList>
            <person name="Mo P."/>
        </authorList>
    </citation>
    <scope>NUCLEOTIDE SEQUENCE</scope>
    <source>
        <strain evidence="2">HUAS 13-4</strain>
    </source>
</reference>
<dbReference type="Pfam" id="PF13577">
    <property type="entry name" value="SnoaL_4"/>
    <property type="match status" value="1"/>
</dbReference>
<sequence>MALNADDRTAVTELLSLHGHLFDAGELDRLDELFTDDVVYDVTDFGQEPLAGIAAIREATLALGAANPVAHHITNVVLTEITSGQVRALSKGLGVHTDGTCGSVTYDDTVVRGRDGWRISRRRVIARRVPLGGA</sequence>
<dbReference type="SUPFAM" id="SSF54427">
    <property type="entry name" value="NTF2-like"/>
    <property type="match status" value="1"/>
</dbReference>
<name>A0ABY6EAJ5_9ACTN</name>
<accession>A0ABY6EAJ5</accession>
<dbReference type="InterPro" id="IPR037401">
    <property type="entry name" value="SnoaL-like"/>
</dbReference>